<accession>A0A2S7WV94</accession>
<dbReference type="NCBIfam" id="NF006871">
    <property type="entry name" value="PRK09367.1"/>
    <property type="match status" value="1"/>
</dbReference>
<dbReference type="SUPFAM" id="SSF48557">
    <property type="entry name" value="L-aspartase-like"/>
    <property type="match status" value="1"/>
</dbReference>
<keyword evidence="3 8" id="KW-0369">Histidine metabolism</keyword>
<evidence type="ECO:0000256" key="4">
    <source>
        <dbReference type="ARBA" id="ARBA00023239"/>
    </source>
</evidence>
<dbReference type="CDD" id="cd00332">
    <property type="entry name" value="PAL-HAL"/>
    <property type="match status" value="1"/>
</dbReference>
<dbReference type="PANTHER" id="PTHR10362">
    <property type="entry name" value="HISTIDINE AMMONIA-LYASE"/>
    <property type="match status" value="1"/>
</dbReference>
<dbReference type="PROSITE" id="PS00488">
    <property type="entry name" value="PAL_HISTIDASE"/>
    <property type="match status" value="1"/>
</dbReference>
<dbReference type="NCBIfam" id="TIGR01225">
    <property type="entry name" value="hutH"/>
    <property type="match status" value="1"/>
</dbReference>
<dbReference type="Proteomes" id="UP000239068">
    <property type="component" value="Unassembled WGS sequence"/>
</dbReference>
<comment type="pathway">
    <text evidence="1 8">Amino-acid degradation; L-histidine degradation into L-glutamate; N-formimidoyl-L-glutamate from L-histidine: step 1/3.</text>
</comment>
<dbReference type="FunFam" id="1.20.200.10:FF:000003">
    <property type="entry name" value="Histidine ammonia-lyase"/>
    <property type="match status" value="1"/>
</dbReference>
<dbReference type="GO" id="GO:0019556">
    <property type="term" value="P:L-histidine catabolic process to glutamate and formamide"/>
    <property type="evidence" value="ECO:0007669"/>
    <property type="project" value="UniProtKB-UniPathway"/>
</dbReference>
<comment type="catalytic activity">
    <reaction evidence="5 8">
        <text>L-histidine = trans-urocanate + NH4(+)</text>
        <dbReference type="Rhea" id="RHEA:21232"/>
        <dbReference type="ChEBI" id="CHEBI:17771"/>
        <dbReference type="ChEBI" id="CHEBI:28938"/>
        <dbReference type="ChEBI" id="CHEBI:57595"/>
        <dbReference type="EC" id="4.3.1.3"/>
    </reaction>
</comment>
<evidence type="ECO:0000256" key="5">
    <source>
        <dbReference type="ARBA" id="ARBA00049269"/>
    </source>
</evidence>
<dbReference type="OrthoDB" id="9806955at2"/>
<reference evidence="10 11" key="1">
    <citation type="submission" date="2016-12" db="EMBL/GenBank/DDBJ databases">
        <title>Trade-off between light-utilization and light-protection in marine flavobacteria.</title>
        <authorList>
            <person name="Kumagai Y."/>
            <person name="Yoshizawa S."/>
            <person name="Kogure K."/>
            <person name="Iwasaki W."/>
        </authorList>
    </citation>
    <scope>NUCLEOTIDE SEQUENCE [LARGE SCALE GENOMIC DNA]</scope>
    <source>
        <strain evidence="10 11">ATCC 43844</strain>
    </source>
</reference>
<dbReference type="RefSeq" id="WP_105019858.1">
    <property type="nucleotide sequence ID" value="NZ_MSCM01000001.1"/>
</dbReference>
<dbReference type="GO" id="GO:0005737">
    <property type="term" value="C:cytoplasm"/>
    <property type="evidence" value="ECO:0007669"/>
    <property type="project" value="UniProtKB-SubCell"/>
</dbReference>
<evidence type="ECO:0000256" key="8">
    <source>
        <dbReference type="RuleBase" id="RU004479"/>
    </source>
</evidence>
<dbReference type="Pfam" id="PF00221">
    <property type="entry name" value="Lyase_aromatic"/>
    <property type="match status" value="1"/>
</dbReference>
<dbReference type="AlphaFoldDB" id="A0A2S7WV94"/>
<gene>
    <name evidence="10" type="ORF">BTO16_01190</name>
</gene>
<dbReference type="FunFam" id="1.10.275.10:FF:000005">
    <property type="entry name" value="Histidine ammonia-lyase"/>
    <property type="match status" value="1"/>
</dbReference>
<comment type="subcellular location">
    <subcellularLocation>
        <location evidence="9">Cytoplasm</location>
    </subcellularLocation>
</comment>
<name>A0A2S7WV94_9FLAO</name>
<dbReference type="InterPro" id="IPR008948">
    <property type="entry name" value="L-Aspartase-like"/>
</dbReference>
<dbReference type="InterPro" id="IPR005921">
    <property type="entry name" value="HutH"/>
</dbReference>
<dbReference type="EMBL" id="MSCM01000001">
    <property type="protein sequence ID" value="PQJ81281.1"/>
    <property type="molecule type" value="Genomic_DNA"/>
</dbReference>
<dbReference type="GO" id="GO:0004397">
    <property type="term" value="F:histidine ammonia-lyase activity"/>
    <property type="evidence" value="ECO:0007669"/>
    <property type="project" value="UniProtKB-UniRule"/>
</dbReference>
<evidence type="ECO:0000256" key="3">
    <source>
        <dbReference type="ARBA" id="ARBA00022808"/>
    </source>
</evidence>
<dbReference type="Gene3D" id="1.10.275.10">
    <property type="entry name" value="Fumarase/aspartase (N-terminal domain)"/>
    <property type="match status" value="1"/>
</dbReference>
<dbReference type="UniPathway" id="UPA00379">
    <property type="reaction ID" value="UER00549"/>
</dbReference>
<dbReference type="InterPro" id="IPR001106">
    <property type="entry name" value="Aromatic_Lyase"/>
</dbReference>
<evidence type="ECO:0000256" key="2">
    <source>
        <dbReference type="ARBA" id="ARBA00012994"/>
    </source>
</evidence>
<proteinExistence type="inferred from homology"/>
<evidence type="ECO:0000256" key="1">
    <source>
        <dbReference type="ARBA" id="ARBA00005113"/>
    </source>
</evidence>
<keyword evidence="4 7" id="KW-0456">Lyase</keyword>
<comment type="caution">
    <text evidence="10">The sequence shown here is derived from an EMBL/GenBank/DDBJ whole genome shotgun (WGS) entry which is preliminary data.</text>
</comment>
<dbReference type="EC" id="4.3.1.3" evidence="2 6"/>
<organism evidence="10 11">
    <name type="scientific">Polaribacter glomeratus</name>
    <dbReference type="NCBI Taxonomy" id="102"/>
    <lineage>
        <taxon>Bacteria</taxon>
        <taxon>Pseudomonadati</taxon>
        <taxon>Bacteroidota</taxon>
        <taxon>Flavobacteriia</taxon>
        <taxon>Flavobacteriales</taxon>
        <taxon>Flavobacteriaceae</taxon>
    </lineage>
</organism>
<comment type="similarity">
    <text evidence="7">Belongs to the PAL/histidase family.</text>
</comment>
<dbReference type="GO" id="GO:0019557">
    <property type="term" value="P:L-histidine catabolic process to glutamate and formate"/>
    <property type="evidence" value="ECO:0007669"/>
    <property type="project" value="UniProtKB-UniPathway"/>
</dbReference>
<evidence type="ECO:0000313" key="11">
    <source>
        <dbReference type="Proteomes" id="UP000239068"/>
    </source>
</evidence>
<sequence>MNTFHYIDATSLDLSKIQEIISSDVKLALSETAIKKIEKCRAYLDEKTKSISKPIYGINTGFGALYNVKIDDFNLQKLQENLVMSHACGTGDEVPKEIVKLMILFKIQALSYGHSGVQLATVNRLIDFYNNDIIPVIFTQGSLGASGDLSPLAHLSLPLIGLGEVNYKGAKISSEELLKIFSWDTIKLQSKEGLALLNGTQFMSAYGIYSLLKAHKLSYLADVIGTISLEGFDGRVEPFNELIHLARPHNGQIKTAKRIKDLLEDSALIVQEKQHVQDPYSFRCMPQVHGASKDTIKFVTKTFLTEINSVTDNPNIFVDEDEIISGGNFHGQPLALGLDFLAIALSELGNISERRTYQLVSGHRHLPPFLVSNPGLNSGFMIPQYTAASIVSQNKQYATPASVDSIESSNGQEDHVSMGANAATKCKKIVDNLQTILAIELFTASQALSFANGKSSPFLESIVYSFRQEVSIVEEDRVLHYDIVNASSFITSLEIDSLELFE</sequence>
<evidence type="ECO:0000313" key="10">
    <source>
        <dbReference type="EMBL" id="PQJ81281.1"/>
    </source>
</evidence>
<protein>
    <recommendedName>
        <fullName evidence="2 6">Histidine ammonia-lyase</fullName>
        <ecNumber evidence="2 6">4.3.1.3</ecNumber>
    </recommendedName>
</protein>
<dbReference type="InterPro" id="IPR024083">
    <property type="entry name" value="Fumarase/histidase_N"/>
</dbReference>
<keyword evidence="11" id="KW-1185">Reference proteome</keyword>
<evidence type="ECO:0000256" key="7">
    <source>
        <dbReference type="RuleBase" id="RU003954"/>
    </source>
</evidence>
<dbReference type="Gene3D" id="1.20.200.10">
    <property type="entry name" value="Fumarase/aspartase (Central domain)"/>
    <property type="match status" value="1"/>
</dbReference>
<evidence type="ECO:0000256" key="9">
    <source>
        <dbReference type="RuleBase" id="RU004480"/>
    </source>
</evidence>
<evidence type="ECO:0000256" key="6">
    <source>
        <dbReference type="NCBIfam" id="TIGR01225"/>
    </source>
</evidence>
<dbReference type="InterPro" id="IPR022313">
    <property type="entry name" value="Phe/His_NH3-lyase_AS"/>
</dbReference>